<feature type="region of interest" description="Disordered" evidence="9">
    <location>
        <begin position="235"/>
        <end position="279"/>
    </location>
</feature>
<evidence type="ECO:0000313" key="13">
    <source>
        <dbReference type="Proteomes" id="UP000762676"/>
    </source>
</evidence>
<keyword evidence="7 12" id="KW-0675">Receptor</keyword>
<dbReference type="AlphaFoldDB" id="A0AAV4HAC0"/>
<dbReference type="PANTHER" id="PTHR24230">
    <property type="entry name" value="G-PROTEIN COUPLED RECEPTOR"/>
    <property type="match status" value="1"/>
</dbReference>
<evidence type="ECO:0000256" key="2">
    <source>
        <dbReference type="ARBA" id="ARBA00022475"/>
    </source>
</evidence>
<keyword evidence="4 10" id="KW-1133">Transmembrane helix</keyword>
<dbReference type="Proteomes" id="UP000762676">
    <property type="component" value="Unassembled WGS sequence"/>
</dbReference>
<dbReference type="GO" id="GO:0008528">
    <property type="term" value="F:G protein-coupled peptide receptor activity"/>
    <property type="evidence" value="ECO:0007669"/>
    <property type="project" value="TreeGrafter"/>
</dbReference>
<reference evidence="12 13" key="1">
    <citation type="journal article" date="2021" name="Elife">
        <title>Chloroplast acquisition without the gene transfer in kleptoplastic sea slugs, Plakobranchus ocellatus.</title>
        <authorList>
            <person name="Maeda T."/>
            <person name="Takahashi S."/>
            <person name="Yoshida T."/>
            <person name="Shimamura S."/>
            <person name="Takaki Y."/>
            <person name="Nagai Y."/>
            <person name="Toyoda A."/>
            <person name="Suzuki Y."/>
            <person name="Arimoto A."/>
            <person name="Ishii H."/>
            <person name="Satoh N."/>
            <person name="Nishiyama T."/>
            <person name="Hasebe M."/>
            <person name="Maruyama T."/>
            <person name="Minagawa J."/>
            <person name="Obokata J."/>
            <person name="Shigenobu S."/>
        </authorList>
    </citation>
    <scope>NUCLEOTIDE SEQUENCE [LARGE SCALE GENOMIC DNA]</scope>
</reference>
<evidence type="ECO:0000256" key="3">
    <source>
        <dbReference type="ARBA" id="ARBA00022692"/>
    </source>
</evidence>
<feature type="compositionally biased region" description="Low complexity" evidence="9">
    <location>
        <begin position="255"/>
        <end position="267"/>
    </location>
</feature>
<sequence length="346" mass="39838">MDNVTHVTRPEPLIFLKEFRAMQLFIYHVWLCILLFGMISNTINLTVFFKIGFRDNVTVTLLFLSISDLINLILNIPYIVMWFVQVNFPDHDWPFNSNVFEVAFYWYAQIFYDYSSFVSVFLGLVRCACVARPLLFKSMFTVTRTLIILGVLFVAAVSLRVPVLTIIQLTWAINPQTNSTWLSFRVTDNFREIYRANDIINRNIVAWVAYIIAVACVIVLVTKLQEASRFRQSLGSQQTTAHRRTHKLNTTPSCKDTTPQQDTTKTPNELSNQNEKSSNKMSAKDLQVIQSVTIICAIFILSQLPFQTLSTIRLFYPEIGISKTLKAPVIHIKNKFIIPLEKIYVS</sequence>
<feature type="transmembrane region" description="Helical" evidence="10">
    <location>
        <begin position="204"/>
        <end position="222"/>
    </location>
</feature>
<feature type="compositionally biased region" description="Polar residues" evidence="9">
    <location>
        <begin position="268"/>
        <end position="279"/>
    </location>
</feature>
<keyword evidence="13" id="KW-1185">Reference proteome</keyword>
<proteinExistence type="predicted"/>
<keyword evidence="5" id="KW-0297">G-protein coupled receptor</keyword>
<organism evidence="12 13">
    <name type="scientific">Elysia marginata</name>
    <dbReference type="NCBI Taxonomy" id="1093978"/>
    <lineage>
        <taxon>Eukaryota</taxon>
        <taxon>Metazoa</taxon>
        <taxon>Spiralia</taxon>
        <taxon>Lophotrochozoa</taxon>
        <taxon>Mollusca</taxon>
        <taxon>Gastropoda</taxon>
        <taxon>Heterobranchia</taxon>
        <taxon>Euthyneura</taxon>
        <taxon>Panpulmonata</taxon>
        <taxon>Sacoglossa</taxon>
        <taxon>Placobranchoidea</taxon>
        <taxon>Plakobranchidae</taxon>
        <taxon>Elysia</taxon>
    </lineage>
</organism>
<feature type="transmembrane region" description="Helical" evidence="10">
    <location>
        <begin position="61"/>
        <end position="84"/>
    </location>
</feature>
<evidence type="ECO:0000256" key="1">
    <source>
        <dbReference type="ARBA" id="ARBA00004651"/>
    </source>
</evidence>
<evidence type="ECO:0000259" key="11">
    <source>
        <dbReference type="PROSITE" id="PS50262"/>
    </source>
</evidence>
<evidence type="ECO:0000256" key="8">
    <source>
        <dbReference type="ARBA" id="ARBA00023224"/>
    </source>
</evidence>
<protein>
    <submittedName>
        <fullName evidence="12">Chemosensory receptor C</fullName>
    </submittedName>
</protein>
<keyword evidence="3 10" id="KW-0812">Transmembrane</keyword>
<evidence type="ECO:0000256" key="9">
    <source>
        <dbReference type="SAM" id="MobiDB-lite"/>
    </source>
</evidence>
<dbReference type="SUPFAM" id="SSF81321">
    <property type="entry name" value="Family A G protein-coupled receptor-like"/>
    <property type="match status" value="1"/>
</dbReference>
<keyword evidence="8" id="KW-0807">Transducer</keyword>
<evidence type="ECO:0000313" key="12">
    <source>
        <dbReference type="EMBL" id="GFR93545.1"/>
    </source>
</evidence>
<dbReference type="Gene3D" id="1.20.1070.10">
    <property type="entry name" value="Rhodopsin 7-helix transmembrane proteins"/>
    <property type="match status" value="1"/>
</dbReference>
<dbReference type="EMBL" id="BMAT01012505">
    <property type="protein sequence ID" value="GFR93545.1"/>
    <property type="molecule type" value="Genomic_DNA"/>
</dbReference>
<comment type="subcellular location">
    <subcellularLocation>
        <location evidence="1">Cell membrane</location>
        <topology evidence="1">Multi-pass membrane protein</topology>
    </subcellularLocation>
</comment>
<evidence type="ECO:0000256" key="6">
    <source>
        <dbReference type="ARBA" id="ARBA00023136"/>
    </source>
</evidence>
<dbReference type="GO" id="GO:0007218">
    <property type="term" value="P:neuropeptide signaling pathway"/>
    <property type="evidence" value="ECO:0007669"/>
    <property type="project" value="TreeGrafter"/>
</dbReference>
<evidence type="ECO:0000256" key="10">
    <source>
        <dbReference type="SAM" id="Phobius"/>
    </source>
</evidence>
<feature type="domain" description="G-protein coupled receptors family 1 profile" evidence="11">
    <location>
        <begin position="40"/>
        <end position="346"/>
    </location>
</feature>
<comment type="caution">
    <text evidence="12">The sequence shown here is derived from an EMBL/GenBank/DDBJ whole genome shotgun (WGS) entry which is preliminary data.</text>
</comment>
<evidence type="ECO:0000256" key="5">
    <source>
        <dbReference type="ARBA" id="ARBA00023040"/>
    </source>
</evidence>
<evidence type="ECO:0000256" key="7">
    <source>
        <dbReference type="ARBA" id="ARBA00023170"/>
    </source>
</evidence>
<feature type="transmembrane region" description="Helical" evidence="10">
    <location>
        <begin position="104"/>
        <end position="125"/>
    </location>
</feature>
<dbReference type="InterPro" id="IPR000276">
    <property type="entry name" value="GPCR_Rhodpsn"/>
</dbReference>
<name>A0AAV4HAC0_9GAST</name>
<keyword evidence="2" id="KW-1003">Cell membrane</keyword>
<dbReference type="PROSITE" id="PS50262">
    <property type="entry name" value="G_PROTEIN_RECEP_F1_2"/>
    <property type="match status" value="1"/>
</dbReference>
<dbReference type="GO" id="GO:0005886">
    <property type="term" value="C:plasma membrane"/>
    <property type="evidence" value="ECO:0007669"/>
    <property type="project" value="UniProtKB-SubCell"/>
</dbReference>
<gene>
    <name evidence="12" type="ORF">ElyMa_006228300</name>
</gene>
<dbReference type="InterPro" id="IPR017452">
    <property type="entry name" value="GPCR_Rhodpsn_7TM"/>
</dbReference>
<keyword evidence="6 10" id="KW-0472">Membrane</keyword>
<feature type="transmembrane region" description="Helical" evidence="10">
    <location>
        <begin position="25"/>
        <end position="49"/>
    </location>
</feature>
<evidence type="ECO:0000256" key="4">
    <source>
        <dbReference type="ARBA" id="ARBA00022989"/>
    </source>
</evidence>
<dbReference type="Pfam" id="PF00001">
    <property type="entry name" value="7tm_1"/>
    <property type="match status" value="1"/>
</dbReference>
<accession>A0AAV4HAC0</accession>
<feature type="transmembrane region" description="Helical" evidence="10">
    <location>
        <begin position="146"/>
        <end position="173"/>
    </location>
</feature>